<dbReference type="InterPro" id="IPR022801">
    <property type="entry name" value="Ribosomal_uS4"/>
</dbReference>
<dbReference type="GO" id="GO:0042274">
    <property type="term" value="P:ribosomal small subunit biogenesis"/>
    <property type="evidence" value="ECO:0007669"/>
    <property type="project" value="TreeGrafter"/>
</dbReference>
<gene>
    <name evidence="9" type="ORF">METZ01_LOCUS4151</name>
</gene>
<dbReference type="PROSITE" id="PS50889">
    <property type="entry name" value="S4"/>
    <property type="match status" value="1"/>
</dbReference>
<dbReference type="Gene3D" id="3.10.290.10">
    <property type="entry name" value="RNA-binding S4 domain"/>
    <property type="match status" value="1"/>
</dbReference>
<dbReference type="Pfam" id="PF01479">
    <property type="entry name" value="S4"/>
    <property type="match status" value="1"/>
</dbReference>
<evidence type="ECO:0000259" key="8">
    <source>
        <dbReference type="SMART" id="SM01390"/>
    </source>
</evidence>
<keyword evidence="4" id="KW-0689">Ribosomal protein</keyword>
<dbReference type="PANTHER" id="PTHR11831">
    <property type="entry name" value="30S 40S RIBOSOMAL PROTEIN"/>
    <property type="match status" value="1"/>
</dbReference>
<evidence type="ECO:0000256" key="6">
    <source>
        <dbReference type="SAM" id="MobiDB-lite"/>
    </source>
</evidence>
<evidence type="ECO:0000259" key="7">
    <source>
        <dbReference type="SMART" id="SM00363"/>
    </source>
</evidence>
<dbReference type="AlphaFoldDB" id="A0A381N9W4"/>
<reference evidence="9" key="1">
    <citation type="submission" date="2018-05" db="EMBL/GenBank/DDBJ databases">
        <authorList>
            <person name="Lanie J.A."/>
            <person name="Ng W.-L."/>
            <person name="Kazmierczak K.M."/>
            <person name="Andrzejewski T.M."/>
            <person name="Davidsen T.M."/>
            <person name="Wayne K.J."/>
            <person name="Tettelin H."/>
            <person name="Glass J.I."/>
            <person name="Rusch D."/>
            <person name="Podicherti R."/>
            <person name="Tsui H.-C.T."/>
            <person name="Winkler M.E."/>
        </authorList>
    </citation>
    <scope>NUCLEOTIDE SEQUENCE</scope>
</reference>
<dbReference type="NCBIfam" id="TIGR01017">
    <property type="entry name" value="rpsD_bact"/>
    <property type="match status" value="1"/>
</dbReference>
<name>A0A381N9W4_9ZZZZ</name>
<dbReference type="GO" id="GO:0015935">
    <property type="term" value="C:small ribosomal subunit"/>
    <property type="evidence" value="ECO:0007669"/>
    <property type="project" value="InterPro"/>
</dbReference>
<dbReference type="PROSITE" id="PS00632">
    <property type="entry name" value="RIBOSOMAL_S4"/>
    <property type="match status" value="1"/>
</dbReference>
<dbReference type="InterPro" id="IPR018079">
    <property type="entry name" value="Ribosomal_uS4_CS"/>
</dbReference>
<feature type="domain" description="RNA-binding S4" evidence="7">
    <location>
        <begin position="95"/>
        <end position="155"/>
    </location>
</feature>
<dbReference type="InterPro" id="IPR005709">
    <property type="entry name" value="Ribosomal_uS4_bac-type"/>
</dbReference>
<dbReference type="EMBL" id="UINC01000217">
    <property type="protein sequence ID" value="SUZ51297.1"/>
    <property type="molecule type" value="Genomic_DNA"/>
</dbReference>
<dbReference type="InterPro" id="IPR002942">
    <property type="entry name" value="S4_RNA-bd"/>
</dbReference>
<dbReference type="PANTHER" id="PTHR11831:SF4">
    <property type="entry name" value="SMALL RIBOSOMAL SUBUNIT PROTEIN US4M"/>
    <property type="match status" value="1"/>
</dbReference>
<dbReference type="SMART" id="SM00363">
    <property type="entry name" value="S4"/>
    <property type="match status" value="1"/>
</dbReference>
<dbReference type="SMART" id="SM01390">
    <property type="entry name" value="Ribosomal_S4"/>
    <property type="match status" value="1"/>
</dbReference>
<feature type="domain" description="Small ribosomal subunit protein uS4 N-terminal" evidence="8">
    <location>
        <begin position="6"/>
        <end position="94"/>
    </location>
</feature>
<keyword evidence="3" id="KW-0694">RNA-binding</keyword>
<comment type="similarity">
    <text evidence="1">Belongs to the universal ribosomal protein uS4 family.</text>
</comment>
<dbReference type="InterPro" id="IPR001912">
    <property type="entry name" value="Ribosomal_uS4_N"/>
</dbReference>
<dbReference type="FunFam" id="3.10.290.10:FF:000001">
    <property type="entry name" value="30S ribosomal protein S4"/>
    <property type="match status" value="1"/>
</dbReference>
<dbReference type="Gene3D" id="1.10.1050.10">
    <property type="entry name" value="Ribosomal Protein S4 Delta 41, Chain A, domain 1"/>
    <property type="match status" value="1"/>
</dbReference>
<evidence type="ECO:0000256" key="2">
    <source>
        <dbReference type="ARBA" id="ARBA00022730"/>
    </source>
</evidence>
<dbReference type="NCBIfam" id="NF003717">
    <property type="entry name" value="PRK05327.1"/>
    <property type="match status" value="1"/>
</dbReference>
<dbReference type="GO" id="GO:0006412">
    <property type="term" value="P:translation"/>
    <property type="evidence" value="ECO:0007669"/>
    <property type="project" value="InterPro"/>
</dbReference>
<dbReference type="Pfam" id="PF00163">
    <property type="entry name" value="Ribosomal_S4"/>
    <property type="match status" value="1"/>
</dbReference>
<sequence>MPGKSTIKHKVCRALGTNVIGSPSAALTLSRRPNRPGQHGASRQAKISPFGLQLRETQKLKAFYGISSKQLRRYYDKAARVRVQTNVALVQTLETRLDNMVFRMGFAGTLRAARQMVVHCHITVNGKKVNKPGYQIKPSDIVQLREKSQKIDRYKDWFNFFEQKLAYVQRDTKKFSGTLVQIPDREEIPIDVEDHLVVEFMAR</sequence>
<dbReference type="GO" id="GO:0019843">
    <property type="term" value="F:rRNA binding"/>
    <property type="evidence" value="ECO:0007669"/>
    <property type="project" value="UniProtKB-KW"/>
</dbReference>
<organism evidence="9">
    <name type="scientific">marine metagenome</name>
    <dbReference type="NCBI Taxonomy" id="408172"/>
    <lineage>
        <taxon>unclassified sequences</taxon>
        <taxon>metagenomes</taxon>
        <taxon>ecological metagenomes</taxon>
    </lineage>
</organism>
<dbReference type="GO" id="GO:0003735">
    <property type="term" value="F:structural constituent of ribosome"/>
    <property type="evidence" value="ECO:0007669"/>
    <property type="project" value="InterPro"/>
</dbReference>
<dbReference type="SUPFAM" id="SSF55174">
    <property type="entry name" value="Alpha-L RNA-binding motif"/>
    <property type="match status" value="1"/>
</dbReference>
<accession>A0A381N9W4</accession>
<evidence type="ECO:0000256" key="3">
    <source>
        <dbReference type="ARBA" id="ARBA00022884"/>
    </source>
</evidence>
<protein>
    <submittedName>
        <fullName evidence="9">Uncharacterized protein</fullName>
    </submittedName>
</protein>
<evidence type="ECO:0000313" key="9">
    <source>
        <dbReference type="EMBL" id="SUZ51297.1"/>
    </source>
</evidence>
<dbReference type="CDD" id="cd00165">
    <property type="entry name" value="S4"/>
    <property type="match status" value="1"/>
</dbReference>
<evidence type="ECO:0000256" key="5">
    <source>
        <dbReference type="ARBA" id="ARBA00023274"/>
    </source>
</evidence>
<feature type="region of interest" description="Disordered" evidence="6">
    <location>
        <begin position="25"/>
        <end position="48"/>
    </location>
</feature>
<proteinExistence type="inferred from homology"/>
<keyword evidence="2" id="KW-0699">rRNA-binding</keyword>
<evidence type="ECO:0000256" key="4">
    <source>
        <dbReference type="ARBA" id="ARBA00022980"/>
    </source>
</evidence>
<keyword evidence="5" id="KW-0687">Ribonucleoprotein</keyword>
<dbReference type="InterPro" id="IPR036986">
    <property type="entry name" value="S4_RNA-bd_sf"/>
</dbReference>
<evidence type="ECO:0000256" key="1">
    <source>
        <dbReference type="ARBA" id="ARBA00007465"/>
    </source>
</evidence>
<dbReference type="HAMAP" id="MF_01306_B">
    <property type="entry name" value="Ribosomal_uS4_B"/>
    <property type="match status" value="1"/>
</dbReference>